<evidence type="ECO:0000256" key="1">
    <source>
        <dbReference type="ARBA" id="ARBA00022529"/>
    </source>
</evidence>
<feature type="chain" id="PRO_5018591566" evidence="4">
    <location>
        <begin position="26"/>
        <end position="88"/>
    </location>
</feature>
<reference evidence="6" key="1">
    <citation type="journal article" date="2018" name="Front. Plant Sci.">
        <title>Comparative Analysis of the Nodule Transcriptomes of Ceanothus thyrsiflorus (Rhamnaceae, Rosales) and Datisca glomerata (Datiscaceae, Cucurbitales).</title>
        <authorList>
            <person name="Salgado M.G."/>
            <person name="van Velzen R."/>
            <person name="Nguyen T.V."/>
            <person name="Battenberg K."/>
            <person name="Berry A.M."/>
            <person name="Lundin D."/>
            <person name="Pawlowski K."/>
        </authorList>
    </citation>
    <scope>NUCLEOTIDE SEQUENCE</scope>
</reference>
<dbReference type="PANTHER" id="PTHR33147:SF46">
    <property type="entry name" value="DEFENSIN-LIKE PROTEIN 19"/>
    <property type="match status" value="1"/>
</dbReference>
<accession>A0A3Q8UAX4</accession>
<dbReference type="InterPro" id="IPR003614">
    <property type="entry name" value="Knottins"/>
</dbReference>
<sequence length="88" mass="10440">MANKSKFVFLFTLMFIFVHLLVSESENILYIALIERCEGKRSETWYGICSWFSSSKCNKQCIQWEYATYGACHGFVNRHCDCYFDCNY</sequence>
<dbReference type="AlphaFoldDB" id="A0A3Q8UAX4"/>
<keyword evidence="4" id="KW-0732">Signal</keyword>
<dbReference type="SUPFAM" id="SSF57095">
    <property type="entry name" value="Scorpion toxin-like"/>
    <property type="match status" value="1"/>
</dbReference>
<evidence type="ECO:0000256" key="2">
    <source>
        <dbReference type="ARBA" id="ARBA00022577"/>
    </source>
</evidence>
<dbReference type="GO" id="GO:0006952">
    <property type="term" value="P:defense response"/>
    <property type="evidence" value="ECO:0007669"/>
    <property type="project" value="TreeGrafter"/>
</dbReference>
<dbReference type="EMBL" id="MH734162">
    <property type="protein sequence ID" value="AZL93859.1"/>
    <property type="molecule type" value="mRNA"/>
</dbReference>
<keyword evidence="3" id="KW-1015">Disulfide bond</keyword>
<dbReference type="PANTHER" id="PTHR33147">
    <property type="entry name" value="DEFENSIN-LIKE PROTEIN 1"/>
    <property type="match status" value="1"/>
</dbReference>
<evidence type="ECO:0000256" key="4">
    <source>
        <dbReference type="SAM" id="SignalP"/>
    </source>
</evidence>
<protein>
    <submittedName>
        <fullName evidence="6">Defensin-2</fullName>
    </submittedName>
</protein>
<proteinExistence type="evidence at transcript level"/>
<dbReference type="Gene3D" id="3.30.30.10">
    <property type="entry name" value="Knottin, scorpion toxin-like"/>
    <property type="match status" value="1"/>
</dbReference>
<evidence type="ECO:0000256" key="3">
    <source>
        <dbReference type="ARBA" id="ARBA00023157"/>
    </source>
</evidence>
<evidence type="ECO:0000313" key="6">
    <source>
        <dbReference type="EMBL" id="AZL93859.1"/>
    </source>
</evidence>
<name>A0A3Q8UAX4_CEATH</name>
<dbReference type="InterPro" id="IPR036574">
    <property type="entry name" value="Scorpion_toxin-like_sf"/>
</dbReference>
<keyword evidence="1" id="KW-0929">Antimicrobial</keyword>
<keyword evidence="2" id="KW-0295">Fungicide</keyword>
<evidence type="ECO:0000259" key="5">
    <source>
        <dbReference type="Pfam" id="PF00304"/>
    </source>
</evidence>
<dbReference type="Pfam" id="PF00304">
    <property type="entry name" value="Gamma-thionin"/>
    <property type="match status" value="1"/>
</dbReference>
<feature type="signal peptide" evidence="4">
    <location>
        <begin position="1"/>
        <end position="25"/>
    </location>
</feature>
<feature type="domain" description="Knottins-like" evidence="5">
    <location>
        <begin position="40"/>
        <end position="86"/>
    </location>
</feature>
<organism evidence="6">
    <name type="scientific">Ceanothus thyrsiflorus</name>
    <name type="common">Blue blossom</name>
    <dbReference type="NCBI Taxonomy" id="48245"/>
    <lineage>
        <taxon>Eukaryota</taxon>
        <taxon>Viridiplantae</taxon>
        <taxon>Streptophyta</taxon>
        <taxon>Embryophyta</taxon>
        <taxon>Tracheophyta</taxon>
        <taxon>Spermatophyta</taxon>
        <taxon>Magnoliopsida</taxon>
        <taxon>eudicotyledons</taxon>
        <taxon>Gunneridae</taxon>
        <taxon>Pentapetalae</taxon>
        <taxon>rosids</taxon>
        <taxon>fabids</taxon>
        <taxon>Rosales</taxon>
        <taxon>Rhamnaceae</taxon>
        <taxon>Rhamnaceae incertae sedis</taxon>
        <taxon>Ceanothus</taxon>
    </lineage>
</organism>